<evidence type="ECO:0000256" key="1">
    <source>
        <dbReference type="SAM" id="MobiDB-lite"/>
    </source>
</evidence>
<reference evidence="2" key="1">
    <citation type="journal article" date="2020" name="bioRxiv">
        <title>Comparative genomics of Chlamydomonas.</title>
        <authorList>
            <person name="Craig R.J."/>
            <person name="Hasan A.R."/>
            <person name="Ness R.W."/>
            <person name="Keightley P.D."/>
        </authorList>
    </citation>
    <scope>NUCLEOTIDE SEQUENCE</scope>
    <source>
        <strain evidence="2">SAG 7.73</strain>
    </source>
</reference>
<dbReference type="Proteomes" id="UP000650467">
    <property type="component" value="Unassembled WGS sequence"/>
</dbReference>
<name>A0A835SYG5_CHLIN</name>
<dbReference type="OrthoDB" id="549837at2759"/>
<feature type="region of interest" description="Disordered" evidence="1">
    <location>
        <begin position="1"/>
        <end position="24"/>
    </location>
</feature>
<comment type="caution">
    <text evidence="2">The sequence shown here is derived from an EMBL/GenBank/DDBJ whole genome shotgun (WGS) entry which is preliminary data.</text>
</comment>
<accession>A0A835SYG5</accession>
<evidence type="ECO:0008006" key="4">
    <source>
        <dbReference type="Google" id="ProtNLM"/>
    </source>
</evidence>
<sequence>MLSSSVAPGEEGGRTPADHQPKQLNVDGASQDWEVVLPLLYPRMSPPRLDWAVVRRVIVIAKKYQIRLLRSACERFLEEAQLSANSADPNYVLTWLQISEQLELGGLFSKCLKFLDSHLLPRAPGLCDYCGTRSHIAAAGTSDSHSGCSCACAICGEHTLRHVCRCGRDFASVPPAGRGSSSTAGDSGAAYGHGYATAAAYTSPTAGGGAVSGGGGGGGGGRAYLGMAAPLAAAYEATARARYAAAVPALAGGPRRDLELLYRRDGAAAPRAAPAASALRIQVHAPTAAALAQRYASPLPARVHISVGSSGSSSGAASTGRGALTSPIAGSSAAYVSPPAPLRVLKLVKGDSEHLLKLSVPTLVELLGML</sequence>
<evidence type="ECO:0000313" key="2">
    <source>
        <dbReference type="EMBL" id="KAG2435652.1"/>
    </source>
</evidence>
<proteinExistence type="predicted"/>
<protein>
    <recommendedName>
        <fullName evidence="4">BTB domain-containing protein</fullName>
    </recommendedName>
</protein>
<dbReference type="InterPro" id="IPR011333">
    <property type="entry name" value="SKP1/BTB/POZ_sf"/>
</dbReference>
<dbReference type="EMBL" id="JAEHOC010000014">
    <property type="protein sequence ID" value="KAG2435652.1"/>
    <property type="molecule type" value="Genomic_DNA"/>
</dbReference>
<organism evidence="2 3">
    <name type="scientific">Chlamydomonas incerta</name>
    <dbReference type="NCBI Taxonomy" id="51695"/>
    <lineage>
        <taxon>Eukaryota</taxon>
        <taxon>Viridiplantae</taxon>
        <taxon>Chlorophyta</taxon>
        <taxon>core chlorophytes</taxon>
        <taxon>Chlorophyceae</taxon>
        <taxon>CS clade</taxon>
        <taxon>Chlamydomonadales</taxon>
        <taxon>Chlamydomonadaceae</taxon>
        <taxon>Chlamydomonas</taxon>
    </lineage>
</organism>
<feature type="compositionally biased region" description="Basic and acidic residues" evidence="1">
    <location>
        <begin position="11"/>
        <end position="21"/>
    </location>
</feature>
<gene>
    <name evidence="2" type="ORF">HXX76_006854</name>
</gene>
<keyword evidence="3" id="KW-1185">Reference proteome</keyword>
<evidence type="ECO:0000313" key="3">
    <source>
        <dbReference type="Proteomes" id="UP000650467"/>
    </source>
</evidence>
<dbReference type="Gene3D" id="3.30.710.10">
    <property type="entry name" value="Potassium Channel Kv1.1, Chain A"/>
    <property type="match status" value="1"/>
</dbReference>
<dbReference type="AlphaFoldDB" id="A0A835SYG5"/>